<evidence type="ECO:0000313" key="5">
    <source>
        <dbReference type="Proteomes" id="UP000325440"/>
    </source>
</evidence>
<organism evidence="4 5">
    <name type="scientific">Cinara cedri</name>
    <dbReference type="NCBI Taxonomy" id="506608"/>
    <lineage>
        <taxon>Eukaryota</taxon>
        <taxon>Metazoa</taxon>
        <taxon>Ecdysozoa</taxon>
        <taxon>Arthropoda</taxon>
        <taxon>Hexapoda</taxon>
        <taxon>Insecta</taxon>
        <taxon>Pterygota</taxon>
        <taxon>Neoptera</taxon>
        <taxon>Paraneoptera</taxon>
        <taxon>Hemiptera</taxon>
        <taxon>Sternorrhyncha</taxon>
        <taxon>Aphidomorpha</taxon>
        <taxon>Aphidoidea</taxon>
        <taxon>Aphididae</taxon>
        <taxon>Lachninae</taxon>
        <taxon>Cinara</taxon>
    </lineage>
</organism>
<keyword evidence="2" id="KW-0479">Metal-binding</keyword>
<name>A0A5E4NDS3_9HEMI</name>
<sequence>DDAFPLKKYLMRSYNRRNLTREQAIFNFRLSRTRRISENAFGILVSKFRIFERPIPFIPHKVDTFFLACAIHNWLQKTSQAYLPPDLIDHEDYNYEIINGSWRQN</sequence>
<evidence type="ECO:0000313" key="4">
    <source>
        <dbReference type="EMBL" id="VVC42981.1"/>
    </source>
</evidence>
<feature type="domain" description="DDE Tnp4" evidence="3">
    <location>
        <begin position="1"/>
        <end position="71"/>
    </location>
</feature>
<feature type="non-terminal residue" evidence="4">
    <location>
        <position position="1"/>
    </location>
</feature>
<dbReference type="InterPro" id="IPR027806">
    <property type="entry name" value="HARBI1_dom"/>
</dbReference>
<evidence type="ECO:0000259" key="3">
    <source>
        <dbReference type="Pfam" id="PF13359"/>
    </source>
</evidence>
<accession>A0A5E4NDS3</accession>
<dbReference type="GO" id="GO:0046872">
    <property type="term" value="F:metal ion binding"/>
    <property type="evidence" value="ECO:0007669"/>
    <property type="project" value="UniProtKB-KW"/>
</dbReference>
<dbReference type="Pfam" id="PF13359">
    <property type="entry name" value="DDE_Tnp_4"/>
    <property type="match status" value="1"/>
</dbReference>
<dbReference type="AlphaFoldDB" id="A0A5E4NDS3"/>
<dbReference type="Proteomes" id="UP000325440">
    <property type="component" value="Unassembled WGS sequence"/>
</dbReference>
<proteinExistence type="predicted"/>
<keyword evidence="5" id="KW-1185">Reference proteome</keyword>
<protein>
    <submittedName>
        <fullName evidence="4">Harbinger transposase-derived nuclease domain</fullName>
    </submittedName>
</protein>
<evidence type="ECO:0000256" key="2">
    <source>
        <dbReference type="ARBA" id="ARBA00022723"/>
    </source>
</evidence>
<reference evidence="4 5" key="1">
    <citation type="submission" date="2019-08" db="EMBL/GenBank/DDBJ databases">
        <authorList>
            <person name="Alioto T."/>
            <person name="Alioto T."/>
            <person name="Gomez Garrido J."/>
        </authorList>
    </citation>
    <scope>NUCLEOTIDE SEQUENCE [LARGE SCALE GENOMIC DNA]</scope>
</reference>
<comment type="cofactor">
    <cofactor evidence="1">
        <name>a divalent metal cation</name>
        <dbReference type="ChEBI" id="CHEBI:60240"/>
    </cofactor>
</comment>
<dbReference type="OrthoDB" id="10051449at2759"/>
<gene>
    <name evidence="4" type="ORF">CINCED_3A009106</name>
</gene>
<dbReference type="EMBL" id="CABPRJ010002167">
    <property type="protein sequence ID" value="VVC42981.1"/>
    <property type="molecule type" value="Genomic_DNA"/>
</dbReference>
<evidence type="ECO:0000256" key="1">
    <source>
        <dbReference type="ARBA" id="ARBA00001968"/>
    </source>
</evidence>